<dbReference type="InterPro" id="IPR012460">
    <property type="entry name" value="DUF1667"/>
</dbReference>
<dbReference type="SUPFAM" id="SSF160148">
    <property type="entry name" value="CPE0013-like"/>
    <property type="match status" value="1"/>
</dbReference>
<protein>
    <submittedName>
        <fullName evidence="1">CxxC motif-containing protein</fullName>
    </submittedName>
</protein>
<dbReference type="Pfam" id="PF07892">
    <property type="entry name" value="DUF1667"/>
    <property type="match status" value="1"/>
</dbReference>
<reference evidence="1 2" key="1">
    <citation type="submission" date="2016-10" db="EMBL/GenBank/DDBJ databases">
        <authorList>
            <person name="de Groot N.N."/>
        </authorList>
    </citation>
    <scope>NUCLEOTIDE SEQUENCE [LARGE SCALE GENOMIC DNA]</scope>
    <source>
        <strain evidence="1 2">DSM 1283</strain>
    </source>
</reference>
<evidence type="ECO:0000313" key="1">
    <source>
        <dbReference type="EMBL" id="SFO56340.1"/>
    </source>
</evidence>
<dbReference type="Proteomes" id="UP000198806">
    <property type="component" value="Unassembled WGS sequence"/>
</dbReference>
<accession>A0A1I5I866</accession>
<dbReference type="EMBL" id="FOWD01000040">
    <property type="protein sequence ID" value="SFO56340.1"/>
    <property type="molecule type" value="Genomic_DNA"/>
</dbReference>
<proteinExistence type="predicted"/>
<dbReference type="InterPro" id="IPR036593">
    <property type="entry name" value="CPE0013-like_sf"/>
</dbReference>
<dbReference type="OrthoDB" id="9811531at2"/>
<dbReference type="STRING" id="1527.SAMN04489757_14014"/>
<organism evidence="1 2">
    <name type="scientific">Anaerocolumna aminovalerica</name>
    <dbReference type="NCBI Taxonomy" id="1527"/>
    <lineage>
        <taxon>Bacteria</taxon>
        <taxon>Bacillati</taxon>
        <taxon>Bacillota</taxon>
        <taxon>Clostridia</taxon>
        <taxon>Lachnospirales</taxon>
        <taxon>Lachnospiraceae</taxon>
        <taxon>Anaerocolumna</taxon>
    </lineage>
</organism>
<keyword evidence="2" id="KW-1185">Reference proteome</keyword>
<sequence>MEKHKLICINCPMGCHLEVTKTENGGWLVEGNQCKRGTSYAIRELTEPTRVLTSTVIIKNGFLPRLPVRTETAIPKEKIYKAMDVINKVVVEAPVKVGDVIVENILDTGINVIASRNM</sequence>
<name>A0A1I5I866_9FIRM</name>
<dbReference type="AlphaFoldDB" id="A0A1I5I866"/>
<dbReference type="PANTHER" id="PTHR39450:SF1">
    <property type="entry name" value="DUF1667 DOMAIN-CONTAINING PROTEIN"/>
    <property type="match status" value="1"/>
</dbReference>
<dbReference type="PANTHER" id="PTHR39450">
    <property type="entry name" value="MOLYBDOPTERIN OXIDOREDUCTASE, 4FE-4S CLUSTER-BINDING SUBUNIT"/>
    <property type="match status" value="1"/>
</dbReference>
<evidence type="ECO:0000313" key="2">
    <source>
        <dbReference type="Proteomes" id="UP000198806"/>
    </source>
</evidence>
<gene>
    <name evidence="1" type="ORF">SAMN04489757_14014</name>
</gene>
<dbReference type="Gene3D" id="3.10.530.10">
    <property type="entry name" value="CPE0013-like"/>
    <property type="match status" value="1"/>
</dbReference>
<dbReference type="RefSeq" id="WP_091688189.1">
    <property type="nucleotide sequence ID" value="NZ_BAABFM010000009.1"/>
</dbReference>